<protein>
    <submittedName>
        <fullName evidence="2">Formylmethanofuran dehydrogenase</fullName>
    </submittedName>
</protein>
<reference evidence="3" key="1">
    <citation type="submission" date="2017-11" db="EMBL/GenBank/DDBJ databases">
        <authorList>
            <person name="Watanabe M."/>
            <person name="Kojima H."/>
        </authorList>
    </citation>
    <scope>NUCLEOTIDE SEQUENCE [LARGE SCALE GENOMIC DNA]</scope>
    <source>
        <strain evidence="3">Tokyo 01</strain>
    </source>
</reference>
<comment type="caution">
    <text evidence="2">The sequence shown here is derived from an EMBL/GenBank/DDBJ whole genome shotgun (WGS) entry which is preliminary data.</text>
</comment>
<dbReference type="InterPro" id="IPR026328">
    <property type="entry name" value="FmdE"/>
</dbReference>
<organism evidence="2 3">
    <name type="scientific">Desulfonema ishimotonii</name>
    <dbReference type="NCBI Taxonomy" id="45657"/>
    <lineage>
        <taxon>Bacteria</taxon>
        <taxon>Pseudomonadati</taxon>
        <taxon>Thermodesulfobacteriota</taxon>
        <taxon>Desulfobacteria</taxon>
        <taxon>Desulfobacterales</taxon>
        <taxon>Desulfococcaceae</taxon>
        <taxon>Desulfonema</taxon>
    </lineage>
</organism>
<keyword evidence="3" id="KW-1185">Reference proteome</keyword>
<dbReference type="AlphaFoldDB" id="A0A401G029"/>
<dbReference type="Pfam" id="PF02663">
    <property type="entry name" value="FmdE"/>
    <property type="match status" value="1"/>
</dbReference>
<sequence length="202" mass="22590">MNAQDILNSEDFKKCADFHGHICPGLSTGFRAASAGMAWLKANRSEDEEIVAIVETDACSADAVQVLTGCTFGKGNFIYKDYGKMALTLMSRKSGRGVRVIVRNGAFQPDEEHMALIQKMIREELTDEERNRFETLHFRRSCQILEMPEDQLFDIRAVDMELPRKAEIKPSVACDRCGESTMSSKLVEKDGQKVCRGCLEGV</sequence>
<dbReference type="PANTHER" id="PTHR39418:SF1">
    <property type="entry name" value="DEHYDROGENASE"/>
    <property type="match status" value="1"/>
</dbReference>
<dbReference type="PANTHER" id="PTHR39418">
    <property type="entry name" value="DEHYDROGENASE-RELATED"/>
    <property type="match status" value="1"/>
</dbReference>
<gene>
    <name evidence="2" type="ORF">DENIS_3547</name>
</gene>
<dbReference type="OrthoDB" id="9804309at2"/>
<dbReference type="Proteomes" id="UP000288096">
    <property type="component" value="Unassembled WGS sequence"/>
</dbReference>
<accession>A0A401G029</accession>
<name>A0A401G029_9BACT</name>
<dbReference type="InterPro" id="IPR053194">
    <property type="entry name" value="tRNA_methyltr_O"/>
</dbReference>
<dbReference type="PIRSF" id="PIRSF006578">
    <property type="entry name" value="FwdE"/>
    <property type="match status" value="1"/>
</dbReference>
<reference evidence="3" key="2">
    <citation type="submission" date="2019-01" db="EMBL/GenBank/DDBJ databases">
        <title>Genome sequence of Desulfonema ishimotonii strain Tokyo 01.</title>
        <authorList>
            <person name="Fukui M."/>
        </authorList>
    </citation>
    <scope>NUCLEOTIDE SEQUENCE [LARGE SCALE GENOMIC DNA]</scope>
    <source>
        <strain evidence="3">Tokyo 01</strain>
    </source>
</reference>
<proteinExistence type="predicted"/>
<feature type="domain" description="Formylmethanofuran dehydrogenase subunit E" evidence="1">
    <location>
        <begin position="18"/>
        <end position="154"/>
    </location>
</feature>
<dbReference type="SUPFAM" id="SSF143555">
    <property type="entry name" value="FwdE-like"/>
    <property type="match status" value="1"/>
</dbReference>
<evidence type="ECO:0000313" key="2">
    <source>
        <dbReference type="EMBL" id="GBC62575.1"/>
    </source>
</evidence>
<dbReference type="Gene3D" id="3.30.1330.130">
    <property type="match status" value="1"/>
</dbReference>
<dbReference type="EMBL" id="BEXT01000001">
    <property type="protein sequence ID" value="GBC62575.1"/>
    <property type="molecule type" value="Genomic_DNA"/>
</dbReference>
<dbReference type="RefSeq" id="WP_124329739.1">
    <property type="nucleotide sequence ID" value="NZ_BEXT01000001.1"/>
</dbReference>
<dbReference type="InterPro" id="IPR003814">
    <property type="entry name" value="FmdEsu_dom"/>
</dbReference>
<evidence type="ECO:0000259" key="1">
    <source>
        <dbReference type="Pfam" id="PF02663"/>
    </source>
</evidence>
<evidence type="ECO:0000313" key="3">
    <source>
        <dbReference type="Proteomes" id="UP000288096"/>
    </source>
</evidence>